<accession>A0ABY6A8W0</accession>
<evidence type="ECO:0000313" key="2">
    <source>
        <dbReference type="EMBL" id="UXD87406.1"/>
    </source>
</evidence>
<evidence type="ECO:0000313" key="3">
    <source>
        <dbReference type="Proteomes" id="UP001065322"/>
    </source>
</evidence>
<keyword evidence="3" id="KW-1185">Reference proteome</keyword>
<dbReference type="Proteomes" id="UP001065322">
    <property type="component" value="Chromosome"/>
</dbReference>
<gene>
    <name evidence="2" type="ORF">HUF19_08160</name>
</gene>
<organism evidence="2 3">
    <name type="scientific">Thalassolituus hydrocarboniclasticus</name>
    <dbReference type="NCBI Taxonomy" id="2742796"/>
    <lineage>
        <taxon>Bacteria</taxon>
        <taxon>Pseudomonadati</taxon>
        <taxon>Pseudomonadota</taxon>
        <taxon>Gammaproteobacteria</taxon>
        <taxon>Oceanospirillales</taxon>
        <taxon>Oceanospirillaceae</taxon>
        <taxon>Thalassolituus</taxon>
    </lineage>
</organism>
<protein>
    <submittedName>
        <fullName evidence="2">DMP19 family protein</fullName>
    </submittedName>
</protein>
<feature type="domain" description="DNA mimic protein DMP19 C-terminal" evidence="1">
    <location>
        <begin position="35"/>
        <end position="140"/>
    </location>
</feature>
<dbReference type="RefSeq" id="WP_260999324.1">
    <property type="nucleotide sequence ID" value="NZ_CP054475.1"/>
</dbReference>
<dbReference type="Pfam" id="PF14300">
    <property type="entry name" value="DMP19"/>
    <property type="match status" value="1"/>
</dbReference>
<dbReference type="InterPro" id="IPR025402">
    <property type="entry name" value="DMP19_C"/>
</dbReference>
<evidence type="ECO:0000259" key="1">
    <source>
        <dbReference type="Pfam" id="PF14300"/>
    </source>
</evidence>
<proteinExistence type="predicted"/>
<sequence length="154" mass="17632">MNMEIQAALDVADETDSFLQITDVIYDKEAESGFEALTDAEKTVFCIDNLLKEMENGGFVQFIHHETGAYTEETLEALERIKAKGTYSLLERLIALFDGQKIPKDEDERIQMFDHIESEHADDIAELDDRFYDVGENLVGLTLLFVSKNLKEFR</sequence>
<dbReference type="Gene3D" id="1.20.1420.60">
    <property type="match status" value="1"/>
</dbReference>
<name>A0ABY6A8W0_9GAMM</name>
<dbReference type="EMBL" id="CP054475">
    <property type="protein sequence ID" value="UXD87406.1"/>
    <property type="molecule type" value="Genomic_DNA"/>
</dbReference>
<reference evidence="3" key="1">
    <citation type="submission" date="2020-06" db="EMBL/GenBank/DDBJ databases">
        <title>Thalassolituus marinus alknpb1M-1, a hydrocarbon-degrading bacterium isolated from the deep-sea overlying water using an in-situ strategy from the South China Sea basin.</title>
        <authorList>
            <person name="Dong C."/>
            <person name="Chen Y."/>
            <person name="Shao Z."/>
        </authorList>
    </citation>
    <scope>NUCLEOTIDE SEQUENCE [LARGE SCALE GENOMIC DNA]</scope>
    <source>
        <strain evidence="3">alknpb1M-1</strain>
    </source>
</reference>